<sequence length="735" mass="79240">MFTRCRRCGLNVNYIESIPLVMSTLNGMTALQGLLFIVLLLIASSLSCNPWIEEGKSWTMDCPPVNLSTPVVFHVKFQDGREFQIARCYSVGNCTSVSTLYNGTLVSQNISGVVTYNSSFRISQVNRTFVSAACLVDSKAIKSCPFCVYVKPEKPVCTTPTLSDNNSTLTMVCSTARVYPEIGCYISHFNTSNTLTGQVYTTPSGLAGGNGDISANCTAILKLNGVQAYDEQFRMTMYPQSGQSGQLPNDTSLLVNSDWSDVIKFKLPVVAYPIKCLNGTDVDAASGSIKVGGSATCRCELKDPGYPAGQGQWYLSNSPVGTNNPTDRSSTVTIKYDPKDPSPSYECGATSPIKGVPDRKDYSPVFVAASNVSITLSNDGKFDLCPSKQDKVYITCNSPFDKQTPVFTVSVDDVTINQSLPHTRTDSGYSATYNFRPASGGKYSVKCRADSQLFKDLYNVAEKTLVVRASSPPQITVSNNQPTITDTTVRVALGERVTVACEVNGGSSSGITVTLDCASTNDPTTANSVHQTMTVTQNLNGQSCGCTAHDTNCYTDQTKVTFEVVDGRGEGTLTLGLAIGLGSAGLLIIVVTIVVVVLMRRRQRKQADLSPKDMESKPYNELSEPSTQYSYADNSSVYEELNDYVEPDTGNPSTKNVLTGGQESVGWPSGGQWSGYGSSSYQPSTHWPSSGQVSTDWASSGQGSASINWSDYNQPRPPLCRVDRSNAENDYIHVI</sequence>
<feature type="transmembrane region" description="Helical" evidence="2">
    <location>
        <begin position="20"/>
        <end position="43"/>
    </location>
</feature>
<dbReference type="PROSITE" id="PS50835">
    <property type="entry name" value="IG_LIKE"/>
    <property type="match status" value="1"/>
</dbReference>
<protein>
    <recommendedName>
        <fullName evidence="3">Ig-like domain-containing protein</fullName>
    </recommendedName>
</protein>
<feature type="domain" description="Ig-like" evidence="3">
    <location>
        <begin position="268"/>
        <end position="363"/>
    </location>
</feature>
<organism evidence="4 5">
    <name type="scientific">Lymnaea stagnalis</name>
    <name type="common">Great pond snail</name>
    <name type="synonym">Helix stagnalis</name>
    <dbReference type="NCBI Taxonomy" id="6523"/>
    <lineage>
        <taxon>Eukaryota</taxon>
        <taxon>Metazoa</taxon>
        <taxon>Spiralia</taxon>
        <taxon>Lophotrochozoa</taxon>
        <taxon>Mollusca</taxon>
        <taxon>Gastropoda</taxon>
        <taxon>Heterobranchia</taxon>
        <taxon>Euthyneura</taxon>
        <taxon>Panpulmonata</taxon>
        <taxon>Hygrophila</taxon>
        <taxon>Lymnaeoidea</taxon>
        <taxon>Lymnaeidae</taxon>
        <taxon>Lymnaea</taxon>
    </lineage>
</organism>
<dbReference type="InterPro" id="IPR007110">
    <property type="entry name" value="Ig-like_dom"/>
</dbReference>
<keyword evidence="5" id="KW-1185">Reference proteome</keyword>
<feature type="compositionally biased region" description="Polar residues" evidence="1">
    <location>
        <begin position="685"/>
        <end position="713"/>
    </location>
</feature>
<proteinExistence type="predicted"/>
<comment type="caution">
    <text evidence="4">The sequence shown here is derived from an EMBL/GenBank/DDBJ whole genome shotgun (WGS) entry which is preliminary data.</text>
</comment>
<name>A0AAV2H1B6_LYMST</name>
<evidence type="ECO:0000313" key="5">
    <source>
        <dbReference type="Proteomes" id="UP001497497"/>
    </source>
</evidence>
<keyword evidence="2" id="KW-1133">Transmembrane helix</keyword>
<dbReference type="Proteomes" id="UP001497497">
    <property type="component" value="Unassembled WGS sequence"/>
</dbReference>
<feature type="region of interest" description="Disordered" evidence="1">
    <location>
        <begin position="605"/>
        <end position="631"/>
    </location>
</feature>
<feature type="transmembrane region" description="Helical" evidence="2">
    <location>
        <begin position="575"/>
        <end position="599"/>
    </location>
</feature>
<dbReference type="AlphaFoldDB" id="A0AAV2H1B6"/>
<gene>
    <name evidence="4" type="ORF">GSLYS_00001347001</name>
</gene>
<accession>A0AAV2H1B6</accession>
<feature type="region of interest" description="Disordered" evidence="1">
    <location>
        <begin position="676"/>
        <end position="715"/>
    </location>
</feature>
<evidence type="ECO:0000259" key="3">
    <source>
        <dbReference type="PROSITE" id="PS50835"/>
    </source>
</evidence>
<reference evidence="4 5" key="1">
    <citation type="submission" date="2024-04" db="EMBL/GenBank/DDBJ databases">
        <authorList>
            <consortium name="Genoscope - CEA"/>
            <person name="William W."/>
        </authorList>
    </citation>
    <scope>NUCLEOTIDE SEQUENCE [LARGE SCALE GENOMIC DNA]</scope>
</reference>
<dbReference type="EMBL" id="CAXITT010000013">
    <property type="protein sequence ID" value="CAL1527170.1"/>
    <property type="molecule type" value="Genomic_DNA"/>
</dbReference>
<evidence type="ECO:0000256" key="2">
    <source>
        <dbReference type="SAM" id="Phobius"/>
    </source>
</evidence>
<keyword evidence="2" id="KW-0472">Membrane</keyword>
<feature type="compositionally biased region" description="Basic and acidic residues" evidence="1">
    <location>
        <begin position="605"/>
        <end position="618"/>
    </location>
</feature>
<evidence type="ECO:0000256" key="1">
    <source>
        <dbReference type="SAM" id="MobiDB-lite"/>
    </source>
</evidence>
<keyword evidence="2" id="KW-0812">Transmembrane</keyword>
<evidence type="ECO:0000313" key="4">
    <source>
        <dbReference type="EMBL" id="CAL1527170.1"/>
    </source>
</evidence>